<evidence type="ECO:0000313" key="13">
    <source>
        <dbReference type="Proteomes" id="UP001366060"/>
    </source>
</evidence>
<keyword evidence="9" id="KW-0472">Membrane</keyword>
<evidence type="ECO:0000256" key="1">
    <source>
        <dbReference type="ARBA" id="ARBA00004413"/>
    </source>
</evidence>
<dbReference type="NCBIfam" id="TIGR02473">
    <property type="entry name" value="flagell_FliJ"/>
    <property type="match status" value="1"/>
</dbReference>
<dbReference type="Pfam" id="PF02050">
    <property type="entry name" value="FliJ"/>
    <property type="match status" value="1"/>
</dbReference>
<keyword evidence="6" id="KW-0145">Chemotaxis</keyword>
<keyword evidence="4" id="KW-0813">Transport</keyword>
<evidence type="ECO:0000256" key="11">
    <source>
        <dbReference type="SAM" id="Coils"/>
    </source>
</evidence>
<evidence type="ECO:0000256" key="3">
    <source>
        <dbReference type="ARBA" id="ARBA00020392"/>
    </source>
</evidence>
<proteinExistence type="inferred from homology"/>
<accession>A0ABU9H7V0</accession>
<dbReference type="PANTHER" id="PTHR38786:SF1">
    <property type="entry name" value="FLAGELLAR FLIJ PROTEIN"/>
    <property type="match status" value="1"/>
</dbReference>
<comment type="caution">
    <text evidence="12">The sequence shown here is derived from an EMBL/GenBank/DDBJ whole genome shotgun (WGS) entry which is preliminary data.</text>
</comment>
<dbReference type="InterPro" id="IPR052570">
    <property type="entry name" value="FliJ"/>
</dbReference>
<dbReference type="Proteomes" id="UP001366060">
    <property type="component" value="Unassembled WGS sequence"/>
</dbReference>
<gene>
    <name evidence="12" type="primary">fliJ</name>
    <name evidence="12" type="ORF">V6255_02240</name>
</gene>
<sequence>MAVNALQLVYEQREKQVEQALHTYQQAQKELFDQRNQLQNLHQYRRQYIAQLSEKGSQGLTISTLSKYQQFIVQIDQGLSNQQSALVKFEYAVRNTKRKWTDSQIAHKAMGLLLEKKANEKIKLADRKEQQLLDEFSTFQFFRKKQTEQNF</sequence>
<keyword evidence="7" id="KW-1005">Bacterial flagellum biogenesis</keyword>
<keyword evidence="10" id="KW-1006">Bacterial flagellum protein export</keyword>
<evidence type="ECO:0000256" key="7">
    <source>
        <dbReference type="ARBA" id="ARBA00022795"/>
    </source>
</evidence>
<organism evidence="12 13">
    <name type="scientific">Psychromonas arctica</name>
    <dbReference type="NCBI Taxonomy" id="168275"/>
    <lineage>
        <taxon>Bacteria</taxon>
        <taxon>Pseudomonadati</taxon>
        <taxon>Pseudomonadota</taxon>
        <taxon>Gammaproteobacteria</taxon>
        <taxon>Alteromonadales</taxon>
        <taxon>Psychromonadaceae</taxon>
        <taxon>Psychromonas</taxon>
    </lineage>
</organism>
<evidence type="ECO:0000313" key="12">
    <source>
        <dbReference type="EMBL" id="MEL0657946.1"/>
    </source>
</evidence>
<dbReference type="RefSeq" id="WP_160060423.1">
    <property type="nucleotide sequence ID" value="NZ_JBAKBA010000003.1"/>
</dbReference>
<evidence type="ECO:0000256" key="10">
    <source>
        <dbReference type="ARBA" id="ARBA00023225"/>
    </source>
</evidence>
<dbReference type="InterPro" id="IPR053716">
    <property type="entry name" value="Flag_assembly_chemotaxis_eff"/>
</dbReference>
<feature type="coiled-coil region" evidence="11">
    <location>
        <begin position="10"/>
        <end position="44"/>
    </location>
</feature>
<comment type="subcellular location">
    <subcellularLocation>
        <location evidence="1">Cell membrane</location>
        <topology evidence="1">Peripheral membrane protein</topology>
        <orientation evidence="1">Cytoplasmic side</orientation>
    </subcellularLocation>
</comment>
<keyword evidence="11" id="KW-0175">Coiled coil</keyword>
<protein>
    <recommendedName>
        <fullName evidence="3">Flagellar FliJ protein</fullName>
    </recommendedName>
</protein>
<evidence type="ECO:0000256" key="2">
    <source>
        <dbReference type="ARBA" id="ARBA00010004"/>
    </source>
</evidence>
<keyword evidence="5" id="KW-1003">Cell membrane</keyword>
<keyword evidence="12" id="KW-0969">Cilium</keyword>
<evidence type="ECO:0000256" key="4">
    <source>
        <dbReference type="ARBA" id="ARBA00022448"/>
    </source>
</evidence>
<keyword evidence="12" id="KW-0966">Cell projection</keyword>
<evidence type="ECO:0000256" key="8">
    <source>
        <dbReference type="ARBA" id="ARBA00022927"/>
    </source>
</evidence>
<name>A0ABU9H7V0_9GAMM</name>
<comment type="similarity">
    <text evidence="2">Belongs to the FliJ family.</text>
</comment>
<reference evidence="12 13" key="1">
    <citation type="submission" date="2024-02" db="EMBL/GenBank/DDBJ databases">
        <title>Bacteria isolated from the canopy kelp, Nereocystis luetkeana.</title>
        <authorList>
            <person name="Pfister C.A."/>
            <person name="Younker I.T."/>
            <person name="Light S.H."/>
        </authorList>
    </citation>
    <scope>NUCLEOTIDE SEQUENCE [LARGE SCALE GENOMIC DNA]</scope>
    <source>
        <strain evidence="12 13">TI.2.07</strain>
    </source>
</reference>
<evidence type="ECO:0000256" key="6">
    <source>
        <dbReference type="ARBA" id="ARBA00022500"/>
    </source>
</evidence>
<keyword evidence="12" id="KW-0282">Flagellum</keyword>
<keyword evidence="8" id="KW-0653">Protein transport</keyword>
<dbReference type="PANTHER" id="PTHR38786">
    <property type="entry name" value="FLAGELLAR FLIJ PROTEIN"/>
    <property type="match status" value="1"/>
</dbReference>
<dbReference type="EMBL" id="JBAKBA010000003">
    <property type="protein sequence ID" value="MEL0657946.1"/>
    <property type="molecule type" value="Genomic_DNA"/>
</dbReference>
<evidence type="ECO:0000256" key="9">
    <source>
        <dbReference type="ARBA" id="ARBA00023136"/>
    </source>
</evidence>
<evidence type="ECO:0000256" key="5">
    <source>
        <dbReference type="ARBA" id="ARBA00022475"/>
    </source>
</evidence>
<dbReference type="Gene3D" id="1.10.287.1700">
    <property type="match status" value="1"/>
</dbReference>
<dbReference type="InterPro" id="IPR012823">
    <property type="entry name" value="Flagell_FliJ"/>
</dbReference>
<keyword evidence="13" id="KW-1185">Reference proteome</keyword>